<dbReference type="InterPro" id="IPR036987">
    <property type="entry name" value="SRA-YDG_sf"/>
</dbReference>
<organism evidence="2 3">
    <name type="scientific">Passalora fulva</name>
    <name type="common">Tomato leaf mold</name>
    <name type="synonym">Cladosporium fulvum</name>
    <dbReference type="NCBI Taxonomy" id="5499"/>
    <lineage>
        <taxon>Eukaryota</taxon>
        <taxon>Fungi</taxon>
        <taxon>Dikarya</taxon>
        <taxon>Ascomycota</taxon>
        <taxon>Pezizomycotina</taxon>
        <taxon>Dothideomycetes</taxon>
        <taxon>Dothideomycetidae</taxon>
        <taxon>Mycosphaerellales</taxon>
        <taxon>Mycosphaerellaceae</taxon>
        <taxon>Fulvia</taxon>
    </lineage>
</organism>
<dbReference type="Proteomes" id="UP000756132">
    <property type="component" value="Chromosome 2"/>
</dbReference>
<dbReference type="OMA" id="RHRARWI"/>
<name>A0A9Q8LBC1_PASFU</name>
<sequence>MARTATMVARINDDTTNEPATPSLFDPEYLRHRARWIRDILDPQVAQEGANALHSDEVLTLDELLRRLLDHDMSLADIRFTRMHLAISEISGKATRWPKKLIDRCEAIKVVWEARYGPLKTLGTPLYEPGGRLHGICRPEDLNKEKLLVKWLQSPAAKLSPSVSRKVGDLGFTPGDWWISPMFAYRAGIIDSGNPAGGIVSDSDGAYAVVLTDSDEVSGNDPNHFQYRARDGDPGRYRLTAATPESRQPVRILRSHMLHSFLKPRAGIRYDGLHKVTGWSLKKDVKTNKTVFIINFKRLSSELSMEAVLCRPWSDEVEDYSEYKRLRQEQRDKQKDAPPPVPITTSDGANDHVWASTSVAVVLPATSGFTVLHPDGGRDPAAG</sequence>
<evidence type="ECO:0000313" key="2">
    <source>
        <dbReference type="EMBL" id="UJO14231.1"/>
    </source>
</evidence>
<dbReference type="RefSeq" id="XP_047758597.1">
    <property type="nucleotide sequence ID" value="XM_047902332.1"/>
</dbReference>
<dbReference type="Gene3D" id="2.30.280.10">
    <property type="entry name" value="SRA-YDG"/>
    <property type="match status" value="1"/>
</dbReference>
<proteinExistence type="predicted"/>
<evidence type="ECO:0000313" key="3">
    <source>
        <dbReference type="Proteomes" id="UP000756132"/>
    </source>
</evidence>
<dbReference type="InterPro" id="IPR015947">
    <property type="entry name" value="PUA-like_sf"/>
</dbReference>
<keyword evidence="3" id="KW-1185">Reference proteome</keyword>
<reference evidence="2" key="2">
    <citation type="journal article" date="2022" name="Microb. Genom.">
        <title>A chromosome-scale genome assembly of the tomato pathogen Cladosporium fulvum reveals a compartmentalized genome architecture and the presence of a dispensable chromosome.</title>
        <authorList>
            <person name="Zaccaron A.Z."/>
            <person name="Chen L.H."/>
            <person name="Samaras A."/>
            <person name="Stergiopoulos I."/>
        </authorList>
    </citation>
    <scope>NUCLEOTIDE SEQUENCE</scope>
    <source>
        <strain evidence="2">Race5_Kim</strain>
    </source>
</reference>
<feature type="region of interest" description="Disordered" evidence="1">
    <location>
        <begin position="328"/>
        <end position="350"/>
    </location>
</feature>
<gene>
    <name evidence="2" type="ORF">CLAFUR5_03184</name>
</gene>
<accession>A0A9Q8LBC1</accession>
<dbReference type="EMBL" id="CP090164">
    <property type="protein sequence ID" value="UJO14231.1"/>
    <property type="molecule type" value="Genomic_DNA"/>
</dbReference>
<dbReference type="SUPFAM" id="SSF88697">
    <property type="entry name" value="PUA domain-like"/>
    <property type="match status" value="1"/>
</dbReference>
<dbReference type="GeneID" id="71983062"/>
<evidence type="ECO:0008006" key="4">
    <source>
        <dbReference type="Google" id="ProtNLM"/>
    </source>
</evidence>
<feature type="region of interest" description="Disordered" evidence="1">
    <location>
        <begin position="1"/>
        <end position="24"/>
    </location>
</feature>
<reference evidence="2" key="1">
    <citation type="submission" date="2021-12" db="EMBL/GenBank/DDBJ databases">
        <authorList>
            <person name="Zaccaron A."/>
            <person name="Stergiopoulos I."/>
        </authorList>
    </citation>
    <scope>NUCLEOTIDE SEQUENCE</scope>
    <source>
        <strain evidence="2">Race5_Kim</strain>
    </source>
</reference>
<dbReference type="AlphaFoldDB" id="A0A9Q8LBC1"/>
<protein>
    <recommendedName>
        <fullName evidence="4">YDG domain-containing protein</fullName>
    </recommendedName>
</protein>
<dbReference type="OrthoDB" id="3244603at2759"/>
<dbReference type="KEGG" id="ffu:CLAFUR5_03184"/>
<evidence type="ECO:0000256" key="1">
    <source>
        <dbReference type="SAM" id="MobiDB-lite"/>
    </source>
</evidence>